<evidence type="ECO:0000313" key="3">
    <source>
        <dbReference type="Proteomes" id="UP000004816"/>
    </source>
</evidence>
<evidence type="ECO:0000313" key="2">
    <source>
        <dbReference type="EMBL" id="EFV14132.1"/>
    </source>
</evidence>
<organism evidence="2 3">
    <name type="scientific">Segniliparus rugosus (strain ATCC BAA-974 / DSM 45345 / CCUG 50838 / CIP 108380 / JCM 13579 / CDC 945)</name>
    <dbReference type="NCBI Taxonomy" id="679197"/>
    <lineage>
        <taxon>Bacteria</taxon>
        <taxon>Bacillati</taxon>
        <taxon>Actinomycetota</taxon>
        <taxon>Actinomycetes</taxon>
        <taxon>Mycobacteriales</taxon>
        <taxon>Segniliparaceae</taxon>
        <taxon>Segniliparus</taxon>
    </lineage>
</organism>
<dbReference type="AlphaFoldDB" id="E5XNC3"/>
<dbReference type="HOGENOM" id="CLU_597022_0_0_11"/>
<protein>
    <recommendedName>
        <fullName evidence="1">DUF4185 domain-containing protein</fullName>
    </recommendedName>
</protein>
<dbReference type="OrthoDB" id="4789771at2"/>
<accession>E5XNC3</accession>
<name>E5XNC3_SEGRC</name>
<evidence type="ECO:0000259" key="1">
    <source>
        <dbReference type="Pfam" id="PF13810"/>
    </source>
</evidence>
<dbReference type="EMBL" id="ACZI02000003">
    <property type="protein sequence ID" value="EFV14132.1"/>
    <property type="molecule type" value="Genomic_DNA"/>
</dbReference>
<dbReference type="Proteomes" id="UP000004816">
    <property type="component" value="Unassembled WGS sequence"/>
</dbReference>
<dbReference type="STRING" id="679197.HMPREF9336_01049"/>
<dbReference type="RefSeq" id="WP_007468522.1">
    <property type="nucleotide sequence ID" value="NZ_KI391954.1"/>
</dbReference>
<keyword evidence="3" id="KW-1185">Reference proteome</keyword>
<comment type="caution">
    <text evidence="2">The sequence shown here is derived from an EMBL/GenBank/DDBJ whole genome shotgun (WGS) entry which is preliminary data.</text>
</comment>
<reference evidence="2 3" key="1">
    <citation type="journal article" date="2011" name="Stand. Genomic Sci.">
        <title>High quality draft genome sequence of Segniliparus rugosus CDC 945(T)= (ATCC BAA-974(T)).</title>
        <authorList>
            <person name="Earl A.M."/>
            <person name="Desjardins C.A."/>
            <person name="Fitzgerald M.G."/>
            <person name="Arachchi H.M."/>
            <person name="Zeng Q."/>
            <person name="Mehta T."/>
            <person name="Griggs A."/>
            <person name="Birren B.W."/>
            <person name="Toney N.C."/>
            <person name="Carr J."/>
            <person name="Posey J."/>
            <person name="Butler W.R."/>
        </authorList>
    </citation>
    <scope>NUCLEOTIDE SEQUENCE [LARGE SCALE GENOMIC DNA]</scope>
    <source>
        <strain evidence="3">ATCC BAA-974 / DSM 45345 / CCUG 50838 / CIP 108380 / JCM 13579 / CDC 945</strain>
    </source>
</reference>
<gene>
    <name evidence="2" type="ORF">HMPREF9336_01049</name>
</gene>
<dbReference type="InterPro" id="IPR025442">
    <property type="entry name" value="DUF4185"/>
</dbReference>
<dbReference type="Pfam" id="PF13810">
    <property type="entry name" value="DUF4185"/>
    <property type="match status" value="1"/>
</dbReference>
<sequence>MTQTMGADYEVMLSYAERIDAMAAELEAQTAPMLAALQDGTVMSSMSQGLGPIGAPFTASYMAAMTNQCMNNMETAAGMHAHAEAIRESAEQYQGTDELHAAALEAEQTMNDDLAQGKDLLSGATEAAMPVNLKDQLDPLDPGTTQFVRDIASTRDPAGHAGIKGADLGIPAKLADGTPVMLFGDCNKPGEQGGYKGGIVAATVENTPDGVKVTGIAGWGADKLLADHALEDKHNYYPSGVITMSDGRQLLTVANVDVSGDSGEPFVPKSSHMVQIGGAEGNWQSVSGSIDVKDGHPCYSYATGQQIGDTVYVAATENNNGPVQLYEIPADKITDRSSWGQYAVGEPITGEGGGTPQMSRVGDQWVLSYMNDDALGNGVHVRISDDPGSFAGAQAQFVDIAQTGDYPSPPGAGRAYGGYVLPDSTPDDLRFGVSYFNEAEDPNGEPYGVGEWRFRPQQ</sequence>
<proteinExistence type="predicted"/>
<feature type="domain" description="DUF4185" evidence="1">
    <location>
        <begin position="154"/>
        <end position="438"/>
    </location>
</feature>